<reference evidence="2" key="1">
    <citation type="submission" date="2020-02" db="EMBL/GenBank/DDBJ databases">
        <authorList>
            <person name="Fontana A."/>
            <person name="Patrone V."/>
            <person name="Morelli L."/>
        </authorList>
    </citation>
    <scope>NUCLEOTIDE SEQUENCE</scope>
    <source>
        <strain evidence="1">CCUG 30943</strain>
        <strain evidence="2">CCUG 43002</strain>
    </source>
</reference>
<dbReference type="Proteomes" id="UP000808038">
    <property type="component" value="Unassembled WGS sequence"/>
</dbReference>
<evidence type="ECO:0000313" key="3">
    <source>
        <dbReference type="Proteomes" id="UP000728106"/>
    </source>
</evidence>
<dbReference type="Proteomes" id="UP000728106">
    <property type="component" value="Unassembled WGS sequence"/>
</dbReference>
<comment type="caution">
    <text evidence="2">The sequence shown here is derived from an EMBL/GenBank/DDBJ whole genome shotgun (WGS) entry which is preliminary data.</text>
</comment>
<protein>
    <submittedName>
        <fullName evidence="2">Uncharacterized protein</fullName>
    </submittedName>
</protein>
<organism evidence="2 3">
    <name type="scientific">Weissella confusa</name>
    <name type="common">Lactobacillus confusus</name>
    <dbReference type="NCBI Taxonomy" id="1583"/>
    <lineage>
        <taxon>Bacteria</taxon>
        <taxon>Bacillati</taxon>
        <taxon>Bacillota</taxon>
        <taxon>Bacilli</taxon>
        <taxon>Lactobacillales</taxon>
        <taxon>Lactobacillaceae</taxon>
        <taxon>Weissella</taxon>
    </lineage>
</organism>
<evidence type="ECO:0000313" key="2">
    <source>
        <dbReference type="EMBL" id="MBJ7637894.1"/>
    </source>
</evidence>
<dbReference type="EMBL" id="JAAOCX010000001">
    <property type="protein sequence ID" value="MBJ7631698.1"/>
    <property type="molecule type" value="Genomic_DNA"/>
</dbReference>
<gene>
    <name evidence="2" type="ORF">HAU20_00460</name>
    <name evidence="1" type="ORF">HAU43_01025</name>
</gene>
<accession>A0A4Z0RN45</accession>
<proteinExistence type="predicted"/>
<dbReference type="RefSeq" id="WP_135411145.1">
    <property type="nucleotide sequence ID" value="NZ_CP049097.1"/>
</dbReference>
<evidence type="ECO:0000313" key="1">
    <source>
        <dbReference type="EMBL" id="MBJ7631698.1"/>
    </source>
</evidence>
<sequence>MADAVQFNFEIQLSIWTDSGQLIYHHRKSNDSMDIEFTIPFDNTNDQSVGEIVIWNMSQISFNRVHEGDRVQVIAGYSGDTGILFDGFIYKTTVPTLEGGDHKYTLRVVEGTDYRKLPDVSLTFGEGTAASTIIDKIVSVSGINLNNVSMREDHIYSEGFTVDGSPLDALAEVAGDTHSALFYRRGQLTLRYMYDDNNTGTAELNNGSGLISSPTMERRDEDWVKDEDDDGMGRYQYSAESLLNYRITTGEYVHIQSMFVNITGTVISGEHAFDGTSPTTSIEIGVK</sequence>
<name>A0A4Z0RN45_WEICO</name>
<keyword evidence="3" id="KW-1185">Reference proteome</keyword>
<dbReference type="NCBIfam" id="NF047561">
    <property type="entry name" value="orf58_phage_fam"/>
    <property type="match status" value="1"/>
</dbReference>
<reference evidence="2 3" key="2">
    <citation type="journal article" date="2021" name="Int. J. Food Microbiol.">
        <title>Safety demonstration of a microbial species for use in the food chain: Weissella confusa.</title>
        <authorList>
            <person name="Bourdichon F."/>
            <person name="Patrone V."/>
            <person name="Fontana A."/>
            <person name="Milani G."/>
            <person name="Morelli L."/>
        </authorList>
    </citation>
    <scope>NUCLEOTIDE SEQUENCE [LARGE SCALE GENOMIC DNA]</scope>
    <source>
        <strain evidence="1">CCUG 30943</strain>
        <strain evidence="2 3">CCUG 43002</strain>
    </source>
</reference>
<dbReference type="EMBL" id="JAAOCP010000001">
    <property type="protein sequence ID" value="MBJ7637894.1"/>
    <property type="molecule type" value="Genomic_DNA"/>
</dbReference>
<dbReference type="AlphaFoldDB" id="A0A4Z0RN45"/>